<gene>
    <name evidence="2" type="ORF">FUG_LOCUS145537</name>
    <name evidence="1" type="ORF">MDCFG202_LOCUS430965</name>
</gene>
<dbReference type="Proteomes" id="UP000746612">
    <property type="component" value="Unassembled WGS sequence"/>
</dbReference>
<dbReference type="EMBL" id="CAJPIJ010000161">
    <property type="protein sequence ID" value="CAG1997773.1"/>
    <property type="molecule type" value="Genomic_DNA"/>
</dbReference>
<evidence type="ECO:0000313" key="2">
    <source>
        <dbReference type="EMBL" id="VIO55350.1"/>
    </source>
</evidence>
<dbReference type="AlphaFoldDB" id="A0A4U9F7W4"/>
<organism evidence="1 3">
    <name type="scientific">Gibberella zeae</name>
    <name type="common">Wheat head blight fungus</name>
    <name type="synonym">Fusarium graminearum</name>
    <dbReference type="NCBI Taxonomy" id="5518"/>
    <lineage>
        <taxon>Eukaryota</taxon>
        <taxon>Fungi</taxon>
        <taxon>Dikarya</taxon>
        <taxon>Ascomycota</taxon>
        <taxon>Pezizomycotina</taxon>
        <taxon>Sordariomycetes</taxon>
        <taxon>Hypocreomycetidae</taxon>
        <taxon>Hypocreales</taxon>
        <taxon>Nectriaceae</taxon>
        <taxon>Fusarium</taxon>
    </lineage>
</organism>
<evidence type="ECO:0000313" key="3">
    <source>
        <dbReference type="Proteomes" id="UP000746612"/>
    </source>
</evidence>
<protein>
    <submittedName>
        <fullName evidence="1">Uncharacterized protein</fullName>
    </submittedName>
</protein>
<sequence>MHLSMVYNRKQTLTDGQGIVISSPPCQRLEPSPWCRPLQEHLPGMVMEFVIVRSVTDCMPRARAVINRAAPLHTLFELASKERKSQEAIGRSNGMFQGKNIRILQDPGDNIKARGGNEGDACPKLPIYSIGALESHLLDRRCFGAEEANTSVERRSLLDPRTVIRFNPLVPGYPQPTLLKQRRPSCQLNATRFRNIFWYSIEWLTCCVCP</sequence>
<dbReference type="EMBL" id="CAAKMV010000111">
    <property type="protein sequence ID" value="VIO55350.1"/>
    <property type="molecule type" value="Genomic_DNA"/>
</dbReference>
<name>A0A4U9F7W4_GIBZA</name>
<accession>A0A4U9F7W4</accession>
<reference evidence="1" key="2">
    <citation type="submission" date="2021-03" db="EMBL/GenBank/DDBJ databases">
        <authorList>
            <person name="Alouane T."/>
            <person name="Langin T."/>
            <person name="Bonhomme L."/>
        </authorList>
    </citation>
    <scope>NUCLEOTIDE SEQUENCE</scope>
    <source>
        <strain evidence="1">MDC_Fg202</strain>
    </source>
</reference>
<proteinExistence type="predicted"/>
<evidence type="ECO:0000313" key="1">
    <source>
        <dbReference type="EMBL" id="CAG1997773.1"/>
    </source>
</evidence>
<reference evidence="2" key="1">
    <citation type="submission" date="2019-04" db="EMBL/GenBank/DDBJ databases">
        <authorList>
            <person name="Melise S."/>
            <person name="Noan J."/>
            <person name="Okalmin O."/>
        </authorList>
    </citation>
    <scope>NUCLEOTIDE SEQUENCE</scope>
    <source>
        <strain evidence="2">FN9</strain>
    </source>
</reference>